<gene>
    <name evidence="2" type="ORF">FRZ44_43940</name>
</gene>
<dbReference type="Proteomes" id="UP000326202">
    <property type="component" value="Chromosome"/>
</dbReference>
<feature type="chain" id="PRO_5023932405" description="Surface antigen domain-containing protein" evidence="1">
    <location>
        <begin position="29"/>
        <end position="124"/>
    </location>
</feature>
<accession>A0A5J6MN48</accession>
<dbReference type="EMBL" id="CP042906">
    <property type="protein sequence ID" value="QEX19082.1"/>
    <property type="molecule type" value="Genomic_DNA"/>
</dbReference>
<keyword evidence="3" id="KW-1185">Reference proteome</keyword>
<organism evidence="2 3">
    <name type="scientific">Hypericibacter terrae</name>
    <dbReference type="NCBI Taxonomy" id="2602015"/>
    <lineage>
        <taxon>Bacteria</taxon>
        <taxon>Pseudomonadati</taxon>
        <taxon>Pseudomonadota</taxon>
        <taxon>Alphaproteobacteria</taxon>
        <taxon>Rhodospirillales</taxon>
        <taxon>Dongiaceae</taxon>
        <taxon>Hypericibacter</taxon>
    </lineage>
</organism>
<name>A0A5J6MN48_9PROT</name>
<keyword evidence="1" id="KW-0732">Signal</keyword>
<protein>
    <recommendedName>
        <fullName evidence="4">Surface antigen domain-containing protein</fullName>
    </recommendedName>
</protein>
<evidence type="ECO:0008006" key="4">
    <source>
        <dbReference type="Google" id="ProtNLM"/>
    </source>
</evidence>
<sequence length="124" mass="13344">MAPSFRPGAILALSLAAMAVAFALPAQAGPLVDPFGHTSYNLSEWDWGLLKQSVREVLEGQQVGASIDWDDPLTGKAGRATLLDVFTRDGMRCGQVEHVFTKGGGRAYQLPFCETSDGSWKIAF</sequence>
<evidence type="ECO:0000313" key="3">
    <source>
        <dbReference type="Proteomes" id="UP000326202"/>
    </source>
</evidence>
<dbReference type="OrthoDB" id="5402098at2"/>
<dbReference type="KEGG" id="htq:FRZ44_43940"/>
<proteinExistence type="predicted"/>
<evidence type="ECO:0000256" key="1">
    <source>
        <dbReference type="SAM" id="SignalP"/>
    </source>
</evidence>
<dbReference type="AlphaFoldDB" id="A0A5J6MN48"/>
<feature type="signal peptide" evidence="1">
    <location>
        <begin position="1"/>
        <end position="28"/>
    </location>
</feature>
<evidence type="ECO:0000313" key="2">
    <source>
        <dbReference type="EMBL" id="QEX19082.1"/>
    </source>
</evidence>
<dbReference type="RefSeq" id="WP_151179174.1">
    <property type="nucleotide sequence ID" value="NZ_CP042906.1"/>
</dbReference>
<reference evidence="2 3" key="1">
    <citation type="submission" date="2019-08" db="EMBL/GenBank/DDBJ databases">
        <title>Hyperibacter terrae gen. nov., sp. nov. and Hyperibacter viscosus sp. nov., two new members in the family Rhodospirillaceae isolated from the rhizosphere of Hypericum perforatum.</title>
        <authorList>
            <person name="Noviana Z."/>
        </authorList>
    </citation>
    <scope>NUCLEOTIDE SEQUENCE [LARGE SCALE GENOMIC DNA]</scope>
    <source>
        <strain evidence="2 3">R5913</strain>
    </source>
</reference>